<accession>A0ABP9AAJ3</accession>
<dbReference type="PANTHER" id="PTHR32309">
    <property type="entry name" value="TYROSINE-PROTEIN KINASE"/>
    <property type="match status" value="1"/>
</dbReference>
<dbReference type="SUPFAM" id="SSF52540">
    <property type="entry name" value="P-loop containing nucleoside triphosphate hydrolases"/>
    <property type="match status" value="1"/>
</dbReference>
<keyword evidence="2" id="KW-1185">Reference proteome</keyword>
<evidence type="ECO:0000313" key="2">
    <source>
        <dbReference type="Proteomes" id="UP001501645"/>
    </source>
</evidence>
<proteinExistence type="predicted"/>
<gene>
    <name evidence="1" type="ORF">GCM10023351_22470</name>
</gene>
<dbReference type="Gene3D" id="3.40.50.300">
    <property type="entry name" value="P-loop containing nucleotide triphosphate hydrolases"/>
    <property type="match status" value="1"/>
</dbReference>
<dbReference type="RefSeq" id="WP_345439190.1">
    <property type="nucleotide sequence ID" value="NZ_BAABKO010000004.1"/>
</dbReference>
<dbReference type="Proteomes" id="UP001501645">
    <property type="component" value="Unassembled WGS sequence"/>
</dbReference>
<name>A0ABP9AAJ3_9MICO</name>
<protein>
    <submittedName>
        <fullName evidence="1">Polysaccharide biosynthesis tyrosine autokinase</fullName>
    </submittedName>
</protein>
<dbReference type="EMBL" id="BAABKO010000004">
    <property type="protein sequence ID" value="GAA4777228.1"/>
    <property type="molecule type" value="Genomic_DNA"/>
</dbReference>
<dbReference type="InterPro" id="IPR027417">
    <property type="entry name" value="P-loop_NTPase"/>
</dbReference>
<evidence type="ECO:0000313" key="1">
    <source>
        <dbReference type="EMBL" id="GAA4777228.1"/>
    </source>
</evidence>
<dbReference type="PANTHER" id="PTHR32309:SF13">
    <property type="entry name" value="FERRIC ENTEROBACTIN TRANSPORT PROTEIN FEPE"/>
    <property type="match status" value="1"/>
</dbReference>
<comment type="caution">
    <text evidence="1">The sequence shown here is derived from an EMBL/GenBank/DDBJ whole genome shotgun (WGS) entry which is preliminary data.</text>
</comment>
<reference evidence="2" key="1">
    <citation type="journal article" date="2019" name="Int. J. Syst. Evol. Microbiol.">
        <title>The Global Catalogue of Microorganisms (GCM) 10K type strain sequencing project: providing services to taxonomists for standard genome sequencing and annotation.</title>
        <authorList>
            <consortium name="The Broad Institute Genomics Platform"/>
            <consortium name="The Broad Institute Genome Sequencing Center for Infectious Disease"/>
            <person name="Wu L."/>
            <person name="Ma J."/>
        </authorList>
    </citation>
    <scope>NUCLEOTIDE SEQUENCE [LARGE SCALE GENOMIC DNA]</scope>
    <source>
        <strain evidence="2">JCM 18537</strain>
    </source>
</reference>
<dbReference type="InterPro" id="IPR050445">
    <property type="entry name" value="Bact_polysacc_biosynth/exp"/>
</dbReference>
<sequence length="453" mass="46459">MMARILHALGAVRRRAWVLPVFLLLGTLGGFATAALSTPRFDAHATVAFTVQGAETPLGELAVSIYAQQRLLSYAEIVSTPVVLQAVVNELDLDTTPDELAERVVATPLVDAMMIEITASSPFNTEAPEIAGAVAQQLADVIELQLESAMTGEGSALSVVVIREPTVPSAAAYPLLWPSLGQGALAGGLLGLGALLLLESFDGRIRSVADVRRASGAPVLGILPAVRRRDPVDAAGDGDDPVAGGVDALRWAARYAAPGPARRVTLVLGVERGQGASTVAAGLVLAAARAGASSLLVDADLRRSTPEAGDPGSGGLVEVVTGEQPLETAVRPWRESSAVRTLTTGRLPAGAAAFLDAEVLAAVLEQAALDHDEVVVDGGAVLDRASTRELARHVSDVVLVARVGRTTRGALEAAVRALAPAGTLRGVAVVGVATRDAGLASTPTPIEPIREKA</sequence>
<organism evidence="1 2">
    <name type="scientific">Microbacterium gilvum</name>
    <dbReference type="NCBI Taxonomy" id="1336204"/>
    <lineage>
        <taxon>Bacteria</taxon>
        <taxon>Bacillati</taxon>
        <taxon>Actinomycetota</taxon>
        <taxon>Actinomycetes</taxon>
        <taxon>Micrococcales</taxon>
        <taxon>Microbacteriaceae</taxon>
        <taxon>Microbacterium</taxon>
    </lineage>
</organism>